<dbReference type="EMBL" id="LBOZ01000010">
    <property type="protein sequence ID" value="KKP46507.1"/>
    <property type="molecule type" value="Genomic_DNA"/>
</dbReference>
<evidence type="ECO:0000256" key="1">
    <source>
        <dbReference type="ARBA" id="ARBA00022813"/>
    </source>
</evidence>
<evidence type="ECO:0000313" key="6">
    <source>
        <dbReference type="Proteomes" id="UP000033995"/>
    </source>
</evidence>
<dbReference type="InterPro" id="IPR043964">
    <property type="entry name" value="P-loop_TraG"/>
</dbReference>
<dbReference type="SUPFAM" id="SSF55608">
    <property type="entry name" value="Homing endonucleases"/>
    <property type="match status" value="1"/>
</dbReference>
<dbReference type="SUPFAM" id="SSF52540">
    <property type="entry name" value="P-loop containing nucleoside triphosphate hydrolases"/>
    <property type="match status" value="1"/>
</dbReference>
<dbReference type="GO" id="GO:0004519">
    <property type="term" value="F:endonuclease activity"/>
    <property type="evidence" value="ECO:0007669"/>
    <property type="project" value="InterPro"/>
</dbReference>
<dbReference type="InterPro" id="IPR027434">
    <property type="entry name" value="Homing_endonucl"/>
</dbReference>
<dbReference type="NCBIfam" id="TIGR01445">
    <property type="entry name" value="intein_Nterm"/>
    <property type="match status" value="1"/>
</dbReference>
<dbReference type="Gene3D" id="3.10.28.10">
    <property type="entry name" value="Homing endonucleases"/>
    <property type="match status" value="1"/>
</dbReference>
<dbReference type="InterPro" id="IPR004042">
    <property type="entry name" value="Intein_endonuc_central"/>
</dbReference>
<dbReference type="PROSITE" id="PS50818">
    <property type="entry name" value="INTEIN_C_TER"/>
    <property type="match status" value="1"/>
</dbReference>
<dbReference type="PANTHER" id="PTHR30121:SF6">
    <property type="entry name" value="SLR6007 PROTEIN"/>
    <property type="match status" value="1"/>
</dbReference>
<dbReference type="Gene3D" id="3.40.50.300">
    <property type="entry name" value="P-loop containing nucleotide triphosphate hydrolases"/>
    <property type="match status" value="1"/>
</dbReference>
<dbReference type="InterPro" id="IPR006142">
    <property type="entry name" value="INTEIN"/>
</dbReference>
<dbReference type="Pfam" id="PF14528">
    <property type="entry name" value="LAGLIDADG_3"/>
    <property type="match status" value="1"/>
</dbReference>
<keyword evidence="2" id="KW-0651">Protein splicing</keyword>
<dbReference type="Pfam" id="PF19044">
    <property type="entry name" value="P-loop_TraG"/>
    <property type="match status" value="1"/>
</dbReference>
<dbReference type="InterPro" id="IPR030934">
    <property type="entry name" value="Intein_C"/>
</dbReference>
<dbReference type="InterPro" id="IPR004860">
    <property type="entry name" value="LAGLIDADG_dom"/>
</dbReference>
<dbReference type="CDD" id="cd01127">
    <property type="entry name" value="TrwB_TraG_TraD_VirD4"/>
    <property type="match status" value="1"/>
</dbReference>
<dbReference type="Gene3D" id="1.10.8.730">
    <property type="match status" value="1"/>
</dbReference>
<dbReference type="InterPro" id="IPR036844">
    <property type="entry name" value="Hint_dom_sf"/>
</dbReference>
<dbReference type="InterPro" id="IPR051162">
    <property type="entry name" value="T4SS_component"/>
</dbReference>
<feature type="region of interest" description="Disordered" evidence="3">
    <location>
        <begin position="1170"/>
        <end position="1190"/>
    </location>
</feature>
<evidence type="ECO:0000256" key="2">
    <source>
        <dbReference type="ARBA" id="ARBA00023000"/>
    </source>
</evidence>
<dbReference type="Proteomes" id="UP000033995">
    <property type="component" value="Unassembled WGS sequence"/>
</dbReference>
<dbReference type="GO" id="GO:0016539">
    <property type="term" value="P:intein-mediated protein splicing"/>
    <property type="evidence" value="ECO:0007669"/>
    <property type="project" value="InterPro"/>
</dbReference>
<dbReference type="PANTHER" id="PTHR30121">
    <property type="entry name" value="UNCHARACTERIZED PROTEIN YJGR-RELATED"/>
    <property type="match status" value="1"/>
</dbReference>
<dbReference type="InterPro" id="IPR006141">
    <property type="entry name" value="Intein_N"/>
</dbReference>
<accession>A0A0G0CT69</accession>
<evidence type="ECO:0000313" key="5">
    <source>
        <dbReference type="EMBL" id="KKP46507.1"/>
    </source>
</evidence>
<keyword evidence="1" id="KW-0068">Autocatalytic cleavage</keyword>
<dbReference type="PROSITE" id="PS50819">
    <property type="entry name" value="INTEIN_ENDONUCLEASE"/>
    <property type="match status" value="1"/>
</dbReference>
<dbReference type="SMART" id="SM00306">
    <property type="entry name" value="HintN"/>
    <property type="match status" value="1"/>
</dbReference>
<dbReference type="CDD" id="cd00081">
    <property type="entry name" value="Hint"/>
    <property type="match status" value="1"/>
</dbReference>
<name>A0A0G0CT69_9BACT</name>
<evidence type="ECO:0000256" key="3">
    <source>
        <dbReference type="SAM" id="MobiDB-lite"/>
    </source>
</evidence>
<dbReference type="AlphaFoldDB" id="A0A0G0CT69"/>
<proteinExistence type="predicted"/>
<dbReference type="Gene3D" id="2.170.16.10">
    <property type="entry name" value="Hedgehog/Intein (Hint) domain"/>
    <property type="match status" value="2"/>
</dbReference>
<dbReference type="InterPro" id="IPR003587">
    <property type="entry name" value="Hint_dom_N"/>
</dbReference>
<organism evidence="5 6">
    <name type="scientific">Candidatus Woesebacteria bacterium GW2011_GWA2_33_28</name>
    <dbReference type="NCBI Taxonomy" id="1618561"/>
    <lineage>
        <taxon>Bacteria</taxon>
        <taxon>Candidatus Woeseibacteriota</taxon>
    </lineage>
</organism>
<dbReference type="SUPFAM" id="SSF51294">
    <property type="entry name" value="Hedgehog/intein (Hint) domain"/>
    <property type="match status" value="1"/>
</dbReference>
<dbReference type="InterPro" id="IPR003586">
    <property type="entry name" value="Hint_dom_C"/>
</dbReference>
<gene>
    <name evidence="5" type="ORF">UR38_C0010G0018</name>
</gene>
<comment type="caution">
    <text evidence="5">The sequence shown here is derived from an EMBL/GenBank/DDBJ whole genome shotgun (WGS) entry which is preliminary data.</text>
</comment>
<reference evidence="5 6" key="1">
    <citation type="journal article" date="2015" name="Nature">
        <title>rRNA introns, odd ribosomes, and small enigmatic genomes across a large radiation of phyla.</title>
        <authorList>
            <person name="Brown C.T."/>
            <person name="Hug L.A."/>
            <person name="Thomas B.C."/>
            <person name="Sharon I."/>
            <person name="Castelle C.J."/>
            <person name="Singh A."/>
            <person name="Wilkins M.J."/>
            <person name="Williams K.H."/>
            <person name="Banfield J.F."/>
        </authorList>
    </citation>
    <scope>NUCLEOTIDE SEQUENCE [LARGE SCALE GENOMIC DNA]</scope>
</reference>
<feature type="compositionally biased region" description="Polar residues" evidence="3">
    <location>
        <begin position="1170"/>
        <end position="1180"/>
    </location>
</feature>
<feature type="domain" description="DOD-type homing endonuclease" evidence="4">
    <location>
        <begin position="416"/>
        <end position="547"/>
    </location>
</feature>
<dbReference type="PRINTS" id="PR00379">
    <property type="entry name" value="INTEIN"/>
</dbReference>
<protein>
    <submittedName>
        <fullName evidence="5">Type IV secretory pathway VirB4 component-like protein</fullName>
    </submittedName>
</protein>
<dbReference type="SMART" id="SM00305">
    <property type="entry name" value="HintC"/>
    <property type="match status" value="1"/>
</dbReference>
<dbReference type="InterPro" id="IPR027417">
    <property type="entry name" value="P-loop_NTPase"/>
</dbReference>
<evidence type="ECO:0000259" key="4">
    <source>
        <dbReference type="PROSITE" id="PS50819"/>
    </source>
</evidence>
<sequence>MQNDNKTNTTKITPESQNTDIVKPVIQNPVAMVESGEMQLHDVIAPNDVEVDFDFVKVNNVYYRTLFVAGYPRFVAPGWLEPVVNFNSSLDISFYVYPVQGKSVLDDLRRKIAEMEAEISTDIERGRIVDPSTTAKLEDARALQEQLVKGIERYYEFSFYITIPANSVDELNNISRQIDSLLGSLLIIAKHASLDQREGFLASAPYGQDRLSITRNMDTTSVATTFPFTSAELSSDRGVLYGINSQNESFIIFDRFSLENGNMTVFATSGAGKSTNFSCPILYQDQKGNTKHGKIGEMIEEIIKKGKLEQIEKDIEGVYNPNIKVFAFDKNLKGKWSDVTIAARKVSPKYLYKMETRSGRKVTITKDHCLVCLKDGNVVTTKGDIVQIGNYLPVPRQVKQSEIRFDNAYSEELLTLLGLFTSEGHIGKRVSISNTDNKILELIARASKYLCLDISPIYNYPSKTQVRGYYFKNKGLLRLIKDIAGDGKSGTKRVPFPIFSLSDKQISIYLKAYFEGDGGAESHEITATTKSENLASDLAYLLLRFGIIARIHSKIKSATNTVAKIKREYYQISISGQDNIRKYIDEIGFITKEKNDKALKLLKKSNTNFDVVPELQSIFKEIYDELYNSEIPAPKNFSEVKLGIFKPSREKLLKIISGIKNRIYEIESLEGDGISKLTALPTVQQIIEKGKDKRLNTLLWKSLDHSWKTMRNGIPPYTKNALIAANITHGYDIEIDEVGRALYRSFKFTGVSLEKYDSPLWESTLYRHANAQYEKLLKARDYITKIFSKKLSSLKKIKEKVEWLETLAKSDLYWDEIIKITKVKSKHPYVYDLQVNDSVFLAGYGGMFIHNSYFVKLEAVRSLMVGTEAIILDPEAEYKALCEAVGGEYIAFSFNSPAKINPFDLAQIREEGENQLGLKILSLHSLMKVIMGQISPTQEAMLDRALILTYKAKGITNDPETQTKEPPLIEDLYKTLIGMEVPDALDLAARLEKFVRGSFQGIFDKQTNINLNNPFTVFSVKDLQDALRPIAMFMILDYIWTRVKKDIKRRILIVDEAWHMMRYPDTAQFLWSVVKRARKYYLGLTTITQDVEDFLSQDIGKAIVTNSALRLLLKQSPAAIDKIGDLFYLSQGEKQLLLAANVGEGIFFAGPHHAPIRVVASEEEHKLINTKPQDSPQGTMPNLKAWNKEA</sequence>